<protein>
    <submittedName>
        <fullName evidence="1">Uncharacterized protein</fullName>
    </submittedName>
</protein>
<name>A0ABP0GBN1_CLALP</name>
<gene>
    <name evidence="1" type="ORF">CVLEPA_LOCUS21171</name>
</gene>
<evidence type="ECO:0000313" key="1">
    <source>
        <dbReference type="EMBL" id="CAK8689214.1"/>
    </source>
</evidence>
<dbReference type="EMBL" id="CAWYQH010000108">
    <property type="protein sequence ID" value="CAK8689214.1"/>
    <property type="molecule type" value="Genomic_DNA"/>
</dbReference>
<keyword evidence="2" id="KW-1185">Reference proteome</keyword>
<comment type="caution">
    <text evidence="1">The sequence shown here is derived from an EMBL/GenBank/DDBJ whole genome shotgun (WGS) entry which is preliminary data.</text>
</comment>
<evidence type="ECO:0000313" key="2">
    <source>
        <dbReference type="Proteomes" id="UP001642483"/>
    </source>
</evidence>
<accession>A0ABP0GBN1</accession>
<proteinExistence type="predicted"/>
<dbReference type="Proteomes" id="UP001642483">
    <property type="component" value="Unassembled WGS sequence"/>
</dbReference>
<sequence length="138" mass="16208">MITWTGKILALLFILGELSIFLLTSSLKLLPVESAVEDFLVSNNIWQEQVSFKRSQHNSSYEDDNLHEENWKCNIFSDRIYEAEKNNVDEYDNNDVITHVRHYGLDLDLRQCHVETSFYTHKTISALYCAFYKLPVKK</sequence>
<organism evidence="1 2">
    <name type="scientific">Clavelina lepadiformis</name>
    <name type="common">Light-bulb sea squirt</name>
    <name type="synonym">Ascidia lepadiformis</name>
    <dbReference type="NCBI Taxonomy" id="159417"/>
    <lineage>
        <taxon>Eukaryota</taxon>
        <taxon>Metazoa</taxon>
        <taxon>Chordata</taxon>
        <taxon>Tunicata</taxon>
        <taxon>Ascidiacea</taxon>
        <taxon>Aplousobranchia</taxon>
        <taxon>Clavelinidae</taxon>
        <taxon>Clavelina</taxon>
    </lineage>
</organism>
<reference evidence="1 2" key="1">
    <citation type="submission" date="2024-02" db="EMBL/GenBank/DDBJ databases">
        <authorList>
            <person name="Daric V."/>
            <person name="Darras S."/>
        </authorList>
    </citation>
    <scope>NUCLEOTIDE SEQUENCE [LARGE SCALE GENOMIC DNA]</scope>
</reference>